<dbReference type="InterPro" id="IPR052155">
    <property type="entry name" value="Biofilm_reg_signaling"/>
</dbReference>
<accession>A0A4P6ZZB9</accession>
<evidence type="ECO:0000259" key="4">
    <source>
        <dbReference type="PROSITE" id="PS50887"/>
    </source>
</evidence>
<dbReference type="PANTHER" id="PTHR44757">
    <property type="entry name" value="DIGUANYLATE CYCLASE DGCP"/>
    <property type="match status" value="1"/>
</dbReference>
<dbReference type="CDD" id="cd00130">
    <property type="entry name" value="PAS"/>
    <property type="match status" value="1"/>
</dbReference>
<dbReference type="PANTHER" id="PTHR44757:SF2">
    <property type="entry name" value="BIOFILM ARCHITECTURE MAINTENANCE PROTEIN MBAA"/>
    <property type="match status" value="1"/>
</dbReference>
<feature type="domain" description="PAC" evidence="2">
    <location>
        <begin position="267"/>
        <end position="320"/>
    </location>
</feature>
<dbReference type="NCBIfam" id="TIGR00229">
    <property type="entry name" value="sensory_box"/>
    <property type="match status" value="1"/>
</dbReference>
<dbReference type="SMART" id="SM00267">
    <property type="entry name" value="GGDEF"/>
    <property type="match status" value="1"/>
</dbReference>
<keyword evidence="6" id="KW-1185">Reference proteome</keyword>
<evidence type="ECO:0000313" key="5">
    <source>
        <dbReference type="EMBL" id="QBP41812.1"/>
    </source>
</evidence>
<dbReference type="EMBL" id="CP038015">
    <property type="protein sequence ID" value="QBP41812.1"/>
    <property type="molecule type" value="Genomic_DNA"/>
</dbReference>
<evidence type="ECO:0000313" key="6">
    <source>
        <dbReference type="Proteomes" id="UP000294292"/>
    </source>
</evidence>
<name>A0A4P6ZZB9_9BACL</name>
<dbReference type="InterPro" id="IPR000700">
    <property type="entry name" value="PAS-assoc_C"/>
</dbReference>
<feature type="domain" description="EAL" evidence="3">
    <location>
        <begin position="494"/>
        <end position="747"/>
    </location>
</feature>
<dbReference type="Pfam" id="PF00563">
    <property type="entry name" value="EAL"/>
    <property type="match status" value="1"/>
</dbReference>
<dbReference type="Pfam" id="PF00990">
    <property type="entry name" value="GGDEF"/>
    <property type="match status" value="1"/>
</dbReference>
<organism evidence="5 6">
    <name type="scientific">Paenisporosarcina antarctica</name>
    <dbReference type="NCBI Taxonomy" id="417367"/>
    <lineage>
        <taxon>Bacteria</taxon>
        <taxon>Bacillati</taxon>
        <taxon>Bacillota</taxon>
        <taxon>Bacilli</taxon>
        <taxon>Bacillales</taxon>
        <taxon>Caryophanaceae</taxon>
        <taxon>Paenisporosarcina</taxon>
    </lineage>
</organism>
<evidence type="ECO:0000259" key="2">
    <source>
        <dbReference type="PROSITE" id="PS50113"/>
    </source>
</evidence>
<dbReference type="SUPFAM" id="SSF55785">
    <property type="entry name" value="PYP-like sensor domain (PAS domain)"/>
    <property type="match status" value="1"/>
</dbReference>
<dbReference type="CDD" id="cd01948">
    <property type="entry name" value="EAL"/>
    <property type="match status" value="1"/>
</dbReference>
<dbReference type="InterPro" id="IPR029016">
    <property type="entry name" value="GAF-like_dom_sf"/>
</dbReference>
<evidence type="ECO:0000259" key="3">
    <source>
        <dbReference type="PROSITE" id="PS50883"/>
    </source>
</evidence>
<dbReference type="InterPro" id="IPR035965">
    <property type="entry name" value="PAS-like_dom_sf"/>
</dbReference>
<dbReference type="Gene3D" id="3.20.20.450">
    <property type="entry name" value="EAL domain"/>
    <property type="match status" value="1"/>
</dbReference>
<dbReference type="NCBIfam" id="TIGR00254">
    <property type="entry name" value="GGDEF"/>
    <property type="match status" value="1"/>
</dbReference>
<dbReference type="KEGG" id="panc:E2636_11935"/>
<dbReference type="FunFam" id="3.20.20.450:FF:000001">
    <property type="entry name" value="Cyclic di-GMP phosphodiesterase yahA"/>
    <property type="match status" value="1"/>
</dbReference>
<dbReference type="AlphaFoldDB" id="A0A4P6ZZB9"/>
<dbReference type="Gene3D" id="3.30.450.40">
    <property type="match status" value="1"/>
</dbReference>
<feature type="domain" description="PAS" evidence="1">
    <location>
        <begin position="206"/>
        <end position="279"/>
    </location>
</feature>
<dbReference type="Gene3D" id="3.30.70.270">
    <property type="match status" value="1"/>
</dbReference>
<protein>
    <submittedName>
        <fullName evidence="5">EAL domain-containing protein</fullName>
    </submittedName>
</protein>
<evidence type="ECO:0000259" key="1">
    <source>
        <dbReference type="PROSITE" id="PS50112"/>
    </source>
</evidence>
<dbReference type="InterPro" id="IPR035919">
    <property type="entry name" value="EAL_sf"/>
</dbReference>
<dbReference type="Gene3D" id="3.30.450.20">
    <property type="entry name" value="PAS domain"/>
    <property type="match status" value="1"/>
</dbReference>
<dbReference type="InterPro" id="IPR000160">
    <property type="entry name" value="GGDEF_dom"/>
</dbReference>
<dbReference type="CDD" id="cd01949">
    <property type="entry name" value="GGDEF"/>
    <property type="match status" value="1"/>
</dbReference>
<dbReference type="SUPFAM" id="SSF141868">
    <property type="entry name" value="EAL domain-like"/>
    <property type="match status" value="1"/>
</dbReference>
<proteinExistence type="predicted"/>
<dbReference type="PROSITE" id="PS50887">
    <property type="entry name" value="GGDEF"/>
    <property type="match status" value="1"/>
</dbReference>
<dbReference type="FunFam" id="3.30.70.270:FF:000001">
    <property type="entry name" value="Diguanylate cyclase domain protein"/>
    <property type="match status" value="1"/>
</dbReference>
<dbReference type="Proteomes" id="UP000294292">
    <property type="component" value="Chromosome"/>
</dbReference>
<dbReference type="OrthoDB" id="2624050at2"/>
<dbReference type="Pfam" id="PF13426">
    <property type="entry name" value="PAS_9"/>
    <property type="match status" value="1"/>
</dbReference>
<dbReference type="PROSITE" id="PS50112">
    <property type="entry name" value="PAS"/>
    <property type="match status" value="1"/>
</dbReference>
<gene>
    <name evidence="5" type="ORF">E2636_11935</name>
</gene>
<dbReference type="PROSITE" id="PS50113">
    <property type="entry name" value="PAC"/>
    <property type="match status" value="1"/>
</dbReference>
<dbReference type="InterPro" id="IPR001633">
    <property type="entry name" value="EAL_dom"/>
</dbReference>
<dbReference type="InterPro" id="IPR000014">
    <property type="entry name" value="PAS"/>
</dbReference>
<dbReference type="SUPFAM" id="SSF55073">
    <property type="entry name" value="Nucleotide cyclase"/>
    <property type="match status" value="1"/>
</dbReference>
<dbReference type="PROSITE" id="PS50883">
    <property type="entry name" value="EAL"/>
    <property type="match status" value="1"/>
</dbReference>
<sequence length="754" mass="85926">MPTNIDSYQENLRLIEESNQRCRSLGLDPTIVPESIQISQEQLQHIQRETLETLKVVEFFIPEFLNMVKGTPLLIVVTDNQGIVTYIEGDSTIKDVIKQFGFRTGVQFTESYNGTNCISLALDHNKPVEVIGPQHYHEFLSQSACYSVPFKNHRTDGTFGTVSIMTALNFQDPLLLSLLSIVGNSIEREIQLREQNKDLNVLNQMVTESAQTAMILTDQVGRIMEFNPYAEKLTGLKRKNVLNQPVQDLAIIGDWIKKIIQTKDRFSDLEVIFNNIDSSKETICLFDGRPIYSENKHFIGTVGSFRDITERYENQLLMKHHAHHDELTGLPNRRYFQMYVNSILESSQSHENMLAVFLLDLDRFKLINDTLGHSKGDTLLVEIAQRLNDYLLNKGKLFRMGGDEFTIVLSASQTFDDLKNIADDIIEIVRKPFVIQGLEFHISTSIGIAIYPNDSSDVTTLFSHADNAMYRAKERGKNGYCFYNSDMNEESMKKLTLETELELAIKNDDLVLHYQPQIDLQTNQIIGMEALLRWNHPQLGLIPPSDFIPIAEEMGLMVILGEWVLSQGCRQMKTWHDQGLTSLKISINLSPQEFLKQRLVDKVKQVLLDTGLTPNCLELEITESMTMDVIRSTSILEELSELGIQIAIDDFGKGFSSLNYLKNFHIHRLKIDRSFIHDMISGPKDAKIVGTIISIAHALNLKVIAEGVENEEQLLFLRNLNCDEIQGFYYSKPLPAIEIERKYILNSSRGVIQL</sequence>
<feature type="domain" description="GGDEF" evidence="4">
    <location>
        <begin position="352"/>
        <end position="485"/>
    </location>
</feature>
<dbReference type="SMART" id="SM00052">
    <property type="entry name" value="EAL"/>
    <property type="match status" value="1"/>
</dbReference>
<reference evidence="5 6" key="1">
    <citation type="submission" date="2019-03" db="EMBL/GenBank/DDBJ databases">
        <title>Complete genome sequence of Paenisporosarcina antarctica CGMCC 1.6503T.</title>
        <authorList>
            <person name="Rong J.-C."/>
            <person name="Chi N.-Y."/>
            <person name="Zhang Q.-F."/>
        </authorList>
    </citation>
    <scope>NUCLEOTIDE SEQUENCE [LARGE SCALE GENOMIC DNA]</scope>
    <source>
        <strain evidence="5 6">CGMCC 1.6503</strain>
    </source>
</reference>
<dbReference type="InterPro" id="IPR043128">
    <property type="entry name" value="Rev_trsase/Diguanyl_cyclase"/>
</dbReference>
<dbReference type="InterPro" id="IPR029787">
    <property type="entry name" value="Nucleotide_cyclase"/>
</dbReference>